<dbReference type="CDD" id="cd00077">
    <property type="entry name" value="HDc"/>
    <property type="match status" value="1"/>
</dbReference>
<dbReference type="InterPro" id="IPR006674">
    <property type="entry name" value="HD_domain"/>
</dbReference>
<dbReference type="RefSeq" id="WP_169700530.1">
    <property type="nucleotide sequence ID" value="NZ_LS974202.1"/>
</dbReference>
<reference evidence="2 3" key="1">
    <citation type="submission" date="2017-01" db="EMBL/GenBank/DDBJ databases">
        <authorList>
            <person name="Erauso G."/>
        </authorList>
    </citation>
    <scope>NUCLEOTIDE SEQUENCE [LARGE SCALE GENOMIC DNA]</scope>
    <source>
        <strain evidence="2">MESINF1</strain>
    </source>
</reference>
<dbReference type="Gene3D" id="1.10.3210.10">
    <property type="entry name" value="Hypothetical protein af1432"/>
    <property type="match status" value="1"/>
</dbReference>
<dbReference type="Proteomes" id="UP000250796">
    <property type="component" value="Chromosome MESINF"/>
</dbReference>
<dbReference type="InterPro" id="IPR006675">
    <property type="entry name" value="HDIG_dom"/>
</dbReference>
<dbReference type="AlphaFoldDB" id="A0A7Z7PPM1"/>
<dbReference type="EMBL" id="LS974202">
    <property type="protein sequence ID" value="SSC14173.1"/>
    <property type="molecule type" value="Genomic_DNA"/>
</dbReference>
<protein>
    <submittedName>
        <fullName evidence="2">Metal dependent phosphohydrolase</fullName>
    </submittedName>
</protein>
<name>A0A7Z7PPM1_9BACT</name>
<sequence length="182" mass="20217">MISRERAYSLVEEHLKSKNLVKHVIATEAVMRALAVKLGQDTDSWGIAGLLHDLDYELTKDRFEEHALKTVEMLANEDVSTEIKDAILAHCERKERQSLIEKAIYAADPVTGFIVAAVLIRKGAKLADVDVEFLLNRFKEKSFARGASREQMASCEELGLSLEDFLAISLGAMQNISAELGL</sequence>
<proteinExistence type="predicted"/>
<dbReference type="PANTHER" id="PTHR38659:SF1">
    <property type="entry name" value="METAL DEPENDENT PHOSPHOHYDROLASE"/>
    <property type="match status" value="1"/>
</dbReference>
<evidence type="ECO:0000259" key="1">
    <source>
        <dbReference type="Pfam" id="PF01966"/>
    </source>
</evidence>
<dbReference type="PANTHER" id="PTHR38659">
    <property type="entry name" value="METAL-DEPENDENT PHOSPHOHYDROLASE"/>
    <property type="match status" value="1"/>
</dbReference>
<keyword evidence="3" id="KW-1185">Reference proteome</keyword>
<feature type="domain" description="HD" evidence="1">
    <location>
        <begin position="22"/>
        <end position="108"/>
    </location>
</feature>
<evidence type="ECO:0000313" key="3">
    <source>
        <dbReference type="Proteomes" id="UP000250796"/>
    </source>
</evidence>
<dbReference type="KEGG" id="minf:MESINF_2733"/>
<dbReference type="NCBIfam" id="TIGR00277">
    <property type="entry name" value="HDIG"/>
    <property type="match status" value="1"/>
</dbReference>
<accession>A0A7Z7PPM1</accession>
<dbReference type="SUPFAM" id="SSF109604">
    <property type="entry name" value="HD-domain/PDEase-like"/>
    <property type="match status" value="1"/>
</dbReference>
<keyword evidence="2" id="KW-0378">Hydrolase</keyword>
<dbReference type="InterPro" id="IPR003607">
    <property type="entry name" value="HD/PDEase_dom"/>
</dbReference>
<organism evidence="2 3">
    <name type="scientific">Mesotoga infera</name>
    <dbReference type="NCBI Taxonomy" id="1236046"/>
    <lineage>
        <taxon>Bacteria</taxon>
        <taxon>Thermotogati</taxon>
        <taxon>Thermotogota</taxon>
        <taxon>Thermotogae</taxon>
        <taxon>Kosmotogales</taxon>
        <taxon>Kosmotogaceae</taxon>
        <taxon>Mesotoga</taxon>
    </lineage>
</organism>
<dbReference type="GO" id="GO:0016787">
    <property type="term" value="F:hydrolase activity"/>
    <property type="evidence" value="ECO:0007669"/>
    <property type="project" value="UniProtKB-KW"/>
</dbReference>
<gene>
    <name evidence="2" type="ORF">MESINF_2733</name>
</gene>
<evidence type="ECO:0000313" key="2">
    <source>
        <dbReference type="EMBL" id="SSC14173.1"/>
    </source>
</evidence>
<dbReference type="Pfam" id="PF01966">
    <property type="entry name" value="HD"/>
    <property type="match status" value="1"/>
</dbReference>